<dbReference type="AlphaFoldDB" id="A0AAW3YMQ8"/>
<reference evidence="16" key="1">
    <citation type="submission" date="2020-09" db="EMBL/GenBank/DDBJ databases">
        <authorList>
            <person name="Palma L."/>
            <person name="Caballero P."/>
            <person name="Berry C."/>
            <person name="Del Valle E."/>
        </authorList>
    </citation>
    <scope>NUCLEOTIDE SEQUENCE</scope>
    <source>
        <strain evidence="16">M</strain>
    </source>
</reference>
<evidence type="ECO:0000256" key="3">
    <source>
        <dbReference type="ARBA" id="ARBA00007752"/>
    </source>
</evidence>
<evidence type="ECO:0000256" key="4">
    <source>
        <dbReference type="ARBA" id="ARBA00011881"/>
    </source>
</evidence>
<evidence type="ECO:0000256" key="1">
    <source>
        <dbReference type="ARBA" id="ARBA00000032"/>
    </source>
</evidence>
<keyword evidence="7 12" id="KW-0479">Metal-binding</keyword>
<keyword evidence="11 12" id="KW-0460">Magnesium</keyword>
<evidence type="ECO:0000256" key="5">
    <source>
        <dbReference type="ARBA" id="ARBA00012646"/>
    </source>
</evidence>
<evidence type="ECO:0000256" key="15">
    <source>
        <dbReference type="PIRSR" id="PIRSR017818-3"/>
    </source>
</evidence>
<dbReference type="RefSeq" id="WP_323868325.1">
    <property type="nucleotide sequence ID" value="NZ_JACXBF010000064.1"/>
</dbReference>
<dbReference type="GO" id="GO:0030288">
    <property type="term" value="C:outer membrane-bounded periplasmic space"/>
    <property type="evidence" value="ECO:0007669"/>
    <property type="project" value="InterPro"/>
</dbReference>
<feature type="active site" description="Proton donor" evidence="13">
    <location>
        <position position="71"/>
    </location>
</feature>
<feature type="binding site" evidence="15">
    <location>
        <position position="192"/>
    </location>
    <ligand>
        <name>Mg(2+)</name>
        <dbReference type="ChEBI" id="CHEBI:18420"/>
    </ligand>
</feature>
<proteinExistence type="inferred from homology"/>
<dbReference type="GO" id="GO:0046872">
    <property type="term" value="F:metal ion binding"/>
    <property type="evidence" value="ECO:0007669"/>
    <property type="project" value="UniProtKB-KW"/>
</dbReference>
<dbReference type="SFLD" id="SFLDS00003">
    <property type="entry name" value="Haloacid_Dehalogenase"/>
    <property type="match status" value="1"/>
</dbReference>
<dbReference type="EMBL" id="JACXBF010000064">
    <property type="protein sequence ID" value="MBD2799325.1"/>
    <property type="molecule type" value="Genomic_DNA"/>
</dbReference>
<comment type="caution">
    <text evidence="16">The sequence shown here is derived from an EMBL/GenBank/DDBJ whole genome shotgun (WGS) entry which is preliminary data.</text>
</comment>
<feature type="active site" description="Nucleophile" evidence="13">
    <location>
        <position position="69"/>
    </location>
</feature>
<dbReference type="GO" id="GO:0003993">
    <property type="term" value="F:acid phosphatase activity"/>
    <property type="evidence" value="ECO:0007669"/>
    <property type="project" value="UniProtKB-EC"/>
</dbReference>
<dbReference type="InterPro" id="IPR036412">
    <property type="entry name" value="HAD-like_sf"/>
</dbReference>
<evidence type="ECO:0000256" key="11">
    <source>
        <dbReference type="ARBA" id="ARBA00022842"/>
    </source>
</evidence>
<evidence type="ECO:0000313" key="16">
    <source>
        <dbReference type="EMBL" id="MBD2799325.1"/>
    </source>
</evidence>
<evidence type="ECO:0000256" key="9">
    <source>
        <dbReference type="ARBA" id="ARBA00022764"/>
    </source>
</evidence>
<evidence type="ECO:0000256" key="10">
    <source>
        <dbReference type="ARBA" id="ARBA00022801"/>
    </source>
</evidence>
<reference evidence="16" key="2">
    <citation type="journal article" date="2024" name="Toxins">
        <title>Genome Sequence Analysis of Native Xenorhabdus Strains Isolated from Entomopathogenic Nematodes in Argentina.</title>
        <authorList>
            <person name="Palma L."/>
            <person name="Frizzo L."/>
            <person name="Kaiser S."/>
            <person name="Berry C."/>
            <person name="Caballero P."/>
            <person name="Bode H.B."/>
            <person name="Del Valle E.E."/>
        </authorList>
    </citation>
    <scope>NUCLEOTIDE SEQUENCE</scope>
    <source>
        <strain evidence="16">M</strain>
    </source>
</reference>
<comment type="subunit">
    <text evidence="4 12">Homotetramer.</text>
</comment>
<dbReference type="SFLD" id="SFLDG01127">
    <property type="entry name" value="C1.3:_Acid_Phosphatase_Like"/>
    <property type="match status" value="1"/>
</dbReference>
<comment type="catalytic activity">
    <reaction evidence="1 12">
        <text>a phosphate monoester + H2O = an alcohol + phosphate</text>
        <dbReference type="Rhea" id="RHEA:15017"/>
        <dbReference type="ChEBI" id="CHEBI:15377"/>
        <dbReference type="ChEBI" id="CHEBI:30879"/>
        <dbReference type="ChEBI" id="CHEBI:43474"/>
        <dbReference type="ChEBI" id="CHEBI:67140"/>
        <dbReference type="EC" id="3.1.3.2"/>
    </reaction>
</comment>
<evidence type="ECO:0000256" key="6">
    <source>
        <dbReference type="ARBA" id="ARBA00022113"/>
    </source>
</evidence>
<feature type="binding site" evidence="15">
    <location>
        <position position="69"/>
    </location>
    <ligand>
        <name>Mg(2+)</name>
        <dbReference type="ChEBI" id="CHEBI:18420"/>
    </ligand>
</feature>
<evidence type="ECO:0000256" key="12">
    <source>
        <dbReference type="PIRNR" id="PIRNR017818"/>
    </source>
</evidence>
<dbReference type="InterPro" id="IPR010025">
    <property type="entry name" value="HAD-SF_ppase_IIIB_AphA"/>
</dbReference>
<evidence type="ECO:0000256" key="2">
    <source>
        <dbReference type="ARBA" id="ARBA00004418"/>
    </source>
</evidence>
<dbReference type="Gene3D" id="3.40.50.1000">
    <property type="entry name" value="HAD superfamily/HAD-like"/>
    <property type="match status" value="1"/>
</dbReference>
<evidence type="ECO:0000256" key="8">
    <source>
        <dbReference type="ARBA" id="ARBA00022729"/>
    </source>
</evidence>
<keyword evidence="8" id="KW-0732">Signal</keyword>
<dbReference type="InterPro" id="IPR005519">
    <property type="entry name" value="Acid_phosphat_B-like"/>
</dbReference>
<dbReference type="Pfam" id="PF03767">
    <property type="entry name" value="Acid_phosphat_B"/>
    <property type="match status" value="1"/>
</dbReference>
<organism evidence="16">
    <name type="scientific">Xenorhabdus szentirmaii</name>
    <dbReference type="NCBI Taxonomy" id="290112"/>
    <lineage>
        <taxon>Bacteria</taxon>
        <taxon>Pseudomonadati</taxon>
        <taxon>Pseudomonadota</taxon>
        <taxon>Gammaproteobacteria</taxon>
        <taxon>Enterobacterales</taxon>
        <taxon>Morganellaceae</taxon>
        <taxon>Xenorhabdus</taxon>
    </lineage>
</organism>
<feature type="binding site" evidence="14">
    <location>
        <begin position="137"/>
        <end position="138"/>
    </location>
    <ligand>
        <name>substrate</name>
    </ligand>
</feature>
<dbReference type="EC" id="3.1.3.2" evidence="5 12"/>
<evidence type="ECO:0000256" key="14">
    <source>
        <dbReference type="PIRSR" id="PIRSR017818-2"/>
    </source>
</evidence>
<feature type="binding site" evidence="14">
    <location>
        <position position="177"/>
    </location>
    <ligand>
        <name>substrate</name>
    </ligand>
</feature>
<dbReference type="PIRSF" id="PIRSF017818">
    <property type="entry name" value="Acid_Ptase_B"/>
    <property type="match status" value="1"/>
</dbReference>
<accession>A0AAW3YMQ8</accession>
<dbReference type="InterPro" id="IPR023214">
    <property type="entry name" value="HAD_sf"/>
</dbReference>
<comment type="cofactor">
    <cofactor evidence="12 15">
        <name>Mg(2+)</name>
        <dbReference type="ChEBI" id="CHEBI:18420"/>
    </cofactor>
    <text evidence="12 15">Binds 1 Mg(2+) ion per subunit.</text>
</comment>
<keyword evidence="9 12" id="KW-0574">Periplasm</keyword>
<name>A0AAW3YMQ8_9GAMM</name>
<evidence type="ECO:0000256" key="13">
    <source>
        <dbReference type="PIRSR" id="PIRSR017818-1"/>
    </source>
</evidence>
<comment type="subcellular location">
    <subcellularLocation>
        <location evidence="2 12">Periplasm</location>
    </subcellularLocation>
</comment>
<dbReference type="NCBIfam" id="TIGR01672">
    <property type="entry name" value="AphA"/>
    <property type="match status" value="1"/>
</dbReference>
<evidence type="ECO:0000256" key="7">
    <source>
        <dbReference type="ARBA" id="ARBA00022723"/>
    </source>
</evidence>
<gene>
    <name evidence="16" type="primary">aphA</name>
    <name evidence="16" type="ORF">ID854_02315</name>
</gene>
<feature type="binding site" evidence="15">
    <location>
        <position position="71"/>
    </location>
    <ligand>
        <name>Mg(2+)</name>
        <dbReference type="ChEBI" id="CHEBI:18420"/>
    </ligand>
</feature>
<comment type="similarity">
    <text evidence="3 12">Belongs to the class B bacterial acid phosphatase family.</text>
</comment>
<sequence length="237" mass="26962">MSNIVKIFSMITFVLGLNGVVQANEFMPERVESGVTSADLTVRHAVHWVSVNQIKKSLEDQPPMAVGFDVDDTVIFSSPGFYRGKSEYSPDNESYLKKTEFWEKMNNEWNKFSIPKKIGIELVQMHIKRGDNIYFITGRTGTKKESVTQHIQKSLHIPEDKMNIVIFAGDEPNKNDKASWIKKHNLKIYYGDADADIMAARELNIRGIRILRASNSTYQPLPKAGKFGEEVVVKSDY</sequence>
<keyword evidence="10 12" id="KW-0378">Hydrolase</keyword>
<dbReference type="SUPFAM" id="SSF56784">
    <property type="entry name" value="HAD-like"/>
    <property type="match status" value="1"/>
</dbReference>
<protein>
    <recommendedName>
        <fullName evidence="6 12">Class B acid phosphatase</fullName>
        <ecNumber evidence="5 12">3.1.3.2</ecNumber>
    </recommendedName>
</protein>
<dbReference type="Proteomes" id="UP001193920">
    <property type="component" value="Unassembled WGS sequence"/>
</dbReference>